<evidence type="ECO:0000256" key="1">
    <source>
        <dbReference type="SAM" id="MobiDB-lite"/>
    </source>
</evidence>
<dbReference type="GO" id="GO:0000165">
    <property type="term" value="P:MAPK cascade"/>
    <property type="evidence" value="ECO:0007669"/>
    <property type="project" value="InterPro"/>
</dbReference>
<feature type="domain" description="Mitogen-activated protein kinase kinase kinase N-terminal" evidence="2">
    <location>
        <begin position="19"/>
        <end position="720"/>
    </location>
</feature>
<evidence type="ECO:0000313" key="3">
    <source>
        <dbReference type="EMBL" id="RWS21901.1"/>
    </source>
</evidence>
<proteinExistence type="predicted"/>
<evidence type="ECO:0000259" key="2">
    <source>
        <dbReference type="Pfam" id="PF19431"/>
    </source>
</evidence>
<dbReference type="Proteomes" id="UP000288716">
    <property type="component" value="Unassembled WGS sequence"/>
</dbReference>
<reference evidence="3 4" key="1">
    <citation type="journal article" date="2018" name="Gigascience">
        <title>Genomes of trombidid mites reveal novel predicted allergens and laterally-transferred genes associated with secondary metabolism.</title>
        <authorList>
            <person name="Dong X."/>
            <person name="Chaisiri K."/>
            <person name="Xia D."/>
            <person name="Armstrong S.D."/>
            <person name="Fang Y."/>
            <person name="Donnelly M.J."/>
            <person name="Kadowaki T."/>
            <person name="McGarry J.W."/>
            <person name="Darby A.C."/>
            <person name="Makepeace B.L."/>
        </authorList>
    </citation>
    <scope>NUCLEOTIDE SEQUENCE [LARGE SCALE GENOMIC DNA]</scope>
    <source>
        <strain evidence="3">UoL-UT</strain>
    </source>
</reference>
<feature type="non-terminal residue" evidence="3">
    <location>
        <position position="720"/>
    </location>
</feature>
<name>A0A443S350_9ACAR</name>
<comment type="caution">
    <text evidence="3">The sequence shown here is derived from an EMBL/GenBank/DDBJ whole genome shotgun (WGS) entry which is preliminary data.</text>
</comment>
<organism evidence="3 4">
    <name type="scientific">Leptotrombidium deliense</name>
    <dbReference type="NCBI Taxonomy" id="299467"/>
    <lineage>
        <taxon>Eukaryota</taxon>
        <taxon>Metazoa</taxon>
        <taxon>Ecdysozoa</taxon>
        <taxon>Arthropoda</taxon>
        <taxon>Chelicerata</taxon>
        <taxon>Arachnida</taxon>
        <taxon>Acari</taxon>
        <taxon>Acariformes</taxon>
        <taxon>Trombidiformes</taxon>
        <taxon>Prostigmata</taxon>
        <taxon>Anystina</taxon>
        <taxon>Parasitengona</taxon>
        <taxon>Trombiculoidea</taxon>
        <taxon>Trombiculidae</taxon>
        <taxon>Leptotrombidium</taxon>
    </lineage>
</organism>
<dbReference type="AlphaFoldDB" id="A0A443S350"/>
<evidence type="ECO:0000313" key="4">
    <source>
        <dbReference type="Proteomes" id="UP000288716"/>
    </source>
</evidence>
<keyword evidence="3" id="KW-0418">Kinase</keyword>
<dbReference type="InterPro" id="IPR045801">
    <property type="entry name" value="MEKK4_N"/>
</dbReference>
<accession>A0A443S350</accession>
<dbReference type="Pfam" id="PF19431">
    <property type="entry name" value="MEKK4_N"/>
    <property type="match status" value="1"/>
</dbReference>
<dbReference type="STRING" id="299467.A0A443S350"/>
<keyword evidence="4" id="KW-1185">Reference proteome</keyword>
<dbReference type="VEuPathDB" id="VectorBase:LDEU010139"/>
<dbReference type="EMBL" id="NCKV01010408">
    <property type="protein sequence ID" value="RWS21901.1"/>
    <property type="molecule type" value="Genomic_DNA"/>
</dbReference>
<dbReference type="GO" id="GO:0016301">
    <property type="term" value="F:kinase activity"/>
    <property type="evidence" value="ECO:0007669"/>
    <property type="project" value="UniProtKB-KW"/>
</dbReference>
<feature type="region of interest" description="Disordered" evidence="1">
    <location>
        <begin position="131"/>
        <end position="150"/>
    </location>
</feature>
<feature type="region of interest" description="Disordered" evidence="1">
    <location>
        <begin position="351"/>
        <end position="383"/>
    </location>
</feature>
<keyword evidence="3" id="KW-0808">Transferase</keyword>
<gene>
    <name evidence="3" type="ORF">B4U80_05394</name>
</gene>
<sequence length="720" mass="81142">MRSNSLSSTSLRALSVQAPDCPLDRIQFYKSFSQSVKRGKRGVNSSFVSNNDMNVGGFIELVYKQELRDLIWLEIKAWMDNRTMIEEDSHLCLQRNKILNTLHKVMKFSINSQRSSSNSIYGLSSVLSEETTNSQVTPEKKPLSETPQNSVTGLEVNDLRVLIDQDKLAASVAMKLTINDNPVSTSRPNSPTLIASPNPDDDNCNCSETLSRLCQSCVDKETEALNSVNEILEELDEIEHLYPCTKALAYDYPLYVSEQFTARIKSLHLFVNIIRDLRQKIDLMAKLFHISSRETAGWPQFSKDYTRDCELTGSCEATPELKTQDTNGYSYKLTAQPPQINTKQVQFKISPKESVTSSNSTQRSLSGSNSPEVNLHNSSSGSANIETDKQNIFFRSKPSIYRKYVDKALKHKGLRYIYHQLSHILRPLLYRVHAALKKPSSFCFTESSSGTNKLTVTSGPPLGTKKPLPIPREYVEELSLHGVWSVAYQQMALPTFHRPFLFLLRVTVDVVHECLLLRLEQQPEKPSSVSVGQLIRECKEVLKAGVQIRQRYVNLAQTVLGEGGSDVIEAQLDSFNDDLKTMLQVYLRYLEQFMVCMQRVSSHSSSTLKQKGYLEEEWNFVRSFCLHIPGGEALAANKFCLMASDLLTSIGDFIHTEIEDCFTVFNQSIAVATKDMAQFRKGILQSCRKFKGVFQEASARVCQAAAFAKSLRKDLEIAAE</sequence>
<protein>
    <submittedName>
        <fullName evidence="3">Mitogen-activated protein kinase kinase kinase 4-like protein</fullName>
    </submittedName>
</protein>
<dbReference type="OrthoDB" id="1043025at2759"/>